<proteinExistence type="predicted"/>
<dbReference type="InterPro" id="IPR036634">
    <property type="entry name" value="PRD_sf"/>
</dbReference>
<dbReference type="RefSeq" id="WP_134116695.1">
    <property type="nucleotide sequence ID" value="NZ_SOEG01000013.1"/>
</dbReference>
<dbReference type="NCBIfam" id="NF047357">
    <property type="entry name" value="antiterm_GlcT"/>
    <property type="match status" value="1"/>
</dbReference>
<dbReference type="InterPro" id="IPR050661">
    <property type="entry name" value="BglG_antiterminators"/>
</dbReference>
<dbReference type="PANTHER" id="PTHR30185:SF16">
    <property type="entry name" value="PROTEIN GLCT"/>
    <property type="match status" value="1"/>
</dbReference>
<dbReference type="InterPro" id="IPR036650">
    <property type="entry name" value="CAT_RNA-bd_dom_sf"/>
</dbReference>
<evidence type="ECO:0000256" key="1">
    <source>
        <dbReference type="ARBA" id="ARBA00022737"/>
    </source>
</evidence>
<dbReference type="Pfam" id="PF03123">
    <property type="entry name" value="CAT_RBD"/>
    <property type="match status" value="1"/>
</dbReference>
<dbReference type="SUPFAM" id="SSF50151">
    <property type="entry name" value="SacY-like RNA-binding domain"/>
    <property type="match status" value="1"/>
</dbReference>
<dbReference type="STRING" id="926561.GCA_000379025_01551"/>
<dbReference type="GO" id="GO:0003723">
    <property type="term" value="F:RNA binding"/>
    <property type="evidence" value="ECO:0007669"/>
    <property type="project" value="InterPro"/>
</dbReference>
<keyword evidence="2" id="KW-0175">Coiled coil</keyword>
<reference evidence="4 5" key="1">
    <citation type="submission" date="2019-03" db="EMBL/GenBank/DDBJ databases">
        <title>Subsurface microbial communities from deep shales in Ohio and West Virginia, USA.</title>
        <authorList>
            <person name="Wrighton K."/>
        </authorList>
    </citation>
    <scope>NUCLEOTIDE SEQUENCE [LARGE SCALE GENOMIC DNA]</scope>
    <source>
        <strain evidence="4 5">MSL 6dP</strain>
    </source>
</reference>
<evidence type="ECO:0000259" key="3">
    <source>
        <dbReference type="PROSITE" id="PS51372"/>
    </source>
</evidence>
<dbReference type="Gene3D" id="1.10.1790.10">
    <property type="entry name" value="PRD domain"/>
    <property type="match status" value="2"/>
</dbReference>
<dbReference type="InterPro" id="IPR011608">
    <property type="entry name" value="PRD"/>
</dbReference>
<dbReference type="EMBL" id="SOEG01000013">
    <property type="protein sequence ID" value="TDX51379.1"/>
    <property type="molecule type" value="Genomic_DNA"/>
</dbReference>
<organism evidence="4 5">
    <name type="scientific">Orenia marismortui</name>
    <dbReference type="NCBI Taxonomy" id="46469"/>
    <lineage>
        <taxon>Bacteria</taxon>
        <taxon>Bacillati</taxon>
        <taxon>Bacillota</taxon>
        <taxon>Clostridia</taxon>
        <taxon>Halanaerobiales</taxon>
        <taxon>Halobacteroidaceae</taxon>
        <taxon>Orenia</taxon>
    </lineage>
</organism>
<evidence type="ECO:0000313" key="4">
    <source>
        <dbReference type="EMBL" id="TDX51379.1"/>
    </source>
</evidence>
<evidence type="ECO:0000256" key="2">
    <source>
        <dbReference type="SAM" id="Coils"/>
    </source>
</evidence>
<dbReference type="SMART" id="SM01061">
    <property type="entry name" value="CAT_RBD"/>
    <property type="match status" value="1"/>
</dbReference>
<feature type="coiled-coil region" evidence="2">
    <location>
        <begin position="65"/>
        <end position="92"/>
    </location>
</feature>
<comment type="caution">
    <text evidence="4">The sequence shown here is derived from an EMBL/GenBank/DDBJ whole genome shotgun (WGS) entry which is preliminary data.</text>
</comment>
<protein>
    <submittedName>
        <fullName evidence="4">BglG family transcriptional antiterminator</fullName>
    </submittedName>
</protein>
<sequence>MTLKEGSNQIYEIKKVFNNNVVLAIKKNNYNQTNEVILLGKGLGFAKNQGDILSSDKCNIEKEFIPVNEEKKEQYQQLVENVNEEIIGLTTEIIAMVSNELNEELDKHIHIALADHIAFALKRIKEGMDIVNPFLPETKTLYYKEYNLAKRAAKMIEERSGVPIPESEVGFITFHIHGARSNRGRSRAVKYTSLIKKMINVIEKELDIELTSESLNYARLVTHLRFALERIEENKTNQNPLLEKIKNDLNFSYQVADKLSLMIYEELELKVPEDEKGYLAMHLERLKKNLM</sequence>
<dbReference type="PROSITE" id="PS51372">
    <property type="entry name" value="PRD_2"/>
    <property type="match status" value="2"/>
</dbReference>
<dbReference type="InterPro" id="IPR004341">
    <property type="entry name" value="CAT_RNA-bd_dom"/>
</dbReference>
<dbReference type="Gene3D" id="2.30.24.10">
    <property type="entry name" value="CAT RNA-binding domain"/>
    <property type="match status" value="1"/>
</dbReference>
<dbReference type="GO" id="GO:0006355">
    <property type="term" value="P:regulation of DNA-templated transcription"/>
    <property type="evidence" value="ECO:0007669"/>
    <property type="project" value="InterPro"/>
</dbReference>
<keyword evidence="1" id="KW-0677">Repeat</keyword>
<dbReference type="AlphaFoldDB" id="A0A4R8GY93"/>
<accession>A0A4R8GY93</accession>
<feature type="domain" description="PRD" evidence="3">
    <location>
        <begin position="188"/>
        <end position="291"/>
    </location>
</feature>
<keyword evidence="5" id="KW-1185">Reference proteome</keyword>
<dbReference type="Pfam" id="PF00874">
    <property type="entry name" value="PRD"/>
    <property type="match status" value="2"/>
</dbReference>
<dbReference type="SUPFAM" id="SSF63520">
    <property type="entry name" value="PTS-regulatory domain, PRD"/>
    <property type="match status" value="2"/>
</dbReference>
<evidence type="ECO:0000313" key="5">
    <source>
        <dbReference type="Proteomes" id="UP000295832"/>
    </source>
</evidence>
<dbReference type="PANTHER" id="PTHR30185">
    <property type="entry name" value="CRYPTIC BETA-GLUCOSIDE BGL OPERON ANTITERMINATOR"/>
    <property type="match status" value="1"/>
</dbReference>
<gene>
    <name evidence="4" type="ORF">C7959_11324</name>
</gene>
<feature type="domain" description="PRD" evidence="3">
    <location>
        <begin position="81"/>
        <end position="186"/>
    </location>
</feature>
<name>A0A4R8GY93_9FIRM</name>
<dbReference type="Proteomes" id="UP000295832">
    <property type="component" value="Unassembled WGS sequence"/>
</dbReference>